<gene>
    <name evidence="7" type="ORF">FSC37_16105</name>
</gene>
<protein>
    <recommendedName>
        <fullName evidence="2">histidine kinase</fullName>
        <ecNumber evidence="2">2.7.13.3</ecNumber>
    </recommendedName>
</protein>
<feature type="region of interest" description="Disordered" evidence="5">
    <location>
        <begin position="23"/>
        <end position="42"/>
    </location>
</feature>
<dbReference type="Proteomes" id="UP000321832">
    <property type="component" value="Unassembled WGS sequence"/>
</dbReference>
<evidence type="ECO:0000256" key="4">
    <source>
        <dbReference type="ARBA" id="ARBA00022777"/>
    </source>
</evidence>
<evidence type="ECO:0000313" key="7">
    <source>
        <dbReference type="EMBL" id="TXC66778.1"/>
    </source>
</evidence>
<keyword evidence="8" id="KW-1185">Reference proteome</keyword>
<dbReference type="PANTHER" id="PTHR43047:SF72">
    <property type="entry name" value="OSMOSENSING HISTIDINE PROTEIN KINASE SLN1"/>
    <property type="match status" value="1"/>
</dbReference>
<keyword evidence="4" id="KW-0418">Kinase</keyword>
<dbReference type="SUPFAM" id="SSF55874">
    <property type="entry name" value="ATPase domain of HSP90 chaperone/DNA topoisomerase II/histidine kinase"/>
    <property type="match status" value="1"/>
</dbReference>
<evidence type="ECO:0000256" key="1">
    <source>
        <dbReference type="ARBA" id="ARBA00000085"/>
    </source>
</evidence>
<dbReference type="SUPFAM" id="SSF52172">
    <property type="entry name" value="CheY-like"/>
    <property type="match status" value="1"/>
</dbReference>
<proteinExistence type="predicted"/>
<accession>A0A5C6U504</accession>
<comment type="caution">
    <text evidence="7">The sequence shown here is derived from an EMBL/GenBank/DDBJ whole genome shotgun (WGS) entry which is preliminary data.</text>
</comment>
<dbReference type="GO" id="GO:0009927">
    <property type="term" value="F:histidine phosphotransfer kinase activity"/>
    <property type="evidence" value="ECO:0007669"/>
    <property type="project" value="TreeGrafter"/>
</dbReference>
<evidence type="ECO:0000313" key="8">
    <source>
        <dbReference type="Proteomes" id="UP000321832"/>
    </source>
</evidence>
<name>A0A5C6U504_9BURK</name>
<dbReference type="GO" id="GO:0005886">
    <property type="term" value="C:plasma membrane"/>
    <property type="evidence" value="ECO:0007669"/>
    <property type="project" value="TreeGrafter"/>
</dbReference>
<dbReference type="InterPro" id="IPR013524">
    <property type="entry name" value="Runt_dom"/>
</dbReference>
<comment type="catalytic activity">
    <reaction evidence="1">
        <text>ATP + protein L-histidine = ADP + protein N-phospho-L-histidine.</text>
        <dbReference type="EC" id="2.7.13.3"/>
    </reaction>
</comment>
<keyword evidence="3" id="KW-0808">Transferase</keyword>
<dbReference type="EMBL" id="VOPW01000001">
    <property type="protein sequence ID" value="TXC66778.1"/>
    <property type="molecule type" value="Genomic_DNA"/>
</dbReference>
<dbReference type="EC" id="2.7.13.3" evidence="2"/>
<dbReference type="InterPro" id="IPR036890">
    <property type="entry name" value="HATPase_C_sf"/>
</dbReference>
<sequence>MGGTLAVQSEAGRGSVFTLTLPAAEAPPSPAPAMARAQPEAGEPRRARVLYIEDNPSNVELLRRVLGLRPGLELTVATDGPSGWRRRWPAAGSCC</sequence>
<evidence type="ECO:0000256" key="2">
    <source>
        <dbReference type="ARBA" id="ARBA00012438"/>
    </source>
</evidence>
<dbReference type="Gene3D" id="3.40.50.2300">
    <property type="match status" value="1"/>
</dbReference>
<evidence type="ECO:0000259" key="6">
    <source>
        <dbReference type="PROSITE" id="PS51062"/>
    </source>
</evidence>
<organism evidence="7 8">
    <name type="scientific">Piscinibacter aquaticus</name>
    <dbReference type="NCBI Taxonomy" id="392597"/>
    <lineage>
        <taxon>Bacteria</taxon>
        <taxon>Pseudomonadati</taxon>
        <taxon>Pseudomonadota</taxon>
        <taxon>Betaproteobacteria</taxon>
        <taxon>Burkholderiales</taxon>
        <taxon>Sphaerotilaceae</taxon>
        <taxon>Piscinibacter</taxon>
    </lineage>
</organism>
<dbReference type="PANTHER" id="PTHR43047">
    <property type="entry name" value="TWO-COMPONENT HISTIDINE PROTEIN KINASE"/>
    <property type="match status" value="1"/>
</dbReference>
<dbReference type="GO" id="GO:0003677">
    <property type="term" value="F:DNA binding"/>
    <property type="evidence" value="ECO:0007669"/>
    <property type="project" value="InterPro"/>
</dbReference>
<reference evidence="7 8" key="1">
    <citation type="submission" date="2019-08" db="EMBL/GenBank/DDBJ databases">
        <authorList>
            <person name="Khan S.A."/>
            <person name="Jeon C.O."/>
            <person name="Jeong S.E."/>
        </authorList>
    </citation>
    <scope>NUCLEOTIDE SEQUENCE [LARGE SCALE GENOMIC DNA]</scope>
    <source>
        <strain evidence="8">IMCC1728</strain>
    </source>
</reference>
<dbReference type="InterPro" id="IPR011006">
    <property type="entry name" value="CheY-like_superfamily"/>
</dbReference>
<evidence type="ECO:0000256" key="5">
    <source>
        <dbReference type="SAM" id="MobiDB-lite"/>
    </source>
</evidence>
<dbReference type="AlphaFoldDB" id="A0A5C6U504"/>
<dbReference type="PROSITE" id="PS51062">
    <property type="entry name" value="RUNT"/>
    <property type="match status" value="1"/>
</dbReference>
<dbReference type="GO" id="GO:0003700">
    <property type="term" value="F:DNA-binding transcription factor activity"/>
    <property type="evidence" value="ECO:0007669"/>
    <property type="project" value="InterPro"/>
</dbReference>
<dbReference type="GO" id="GO:0000155">
    <property type="term" value="F:phosphorelay sensor kinase activity"/>
    <property type="evidence" value="ECO:0007669"/>
    <property type="project" value="TreeGrafter"/>
</dbReference>
<evidence type="ECO:0000256" key="3">
    <source>
        <dbReference type="ARBA" id="ARBA00022679"/>
    </source>
</evidence>
<feature type="domain" description="Runt" evidence="6">
    <location>
        <begin position="1"/>
        <end position="49"/>
    </location>
</feature>